<dbReference type="PANTHER" id="PTHR44068:SF11">
    <property type="entry name" value="GERANYL DIPHOSPHATE 2-C-METHYLTRANSFERASE"/>
    <property type="match status" value="1"/>
</dbReference>
<dbReference type="GO" id="GO:0032259">
    <property type="term" value="P:methylation"/>
    <property type="evidence" value="ECO:0007669"/>
    <property type="project" value="UniProtKB-KW"/>
</dbReference>
<dbReference type="InterPro" id="IPR029063">
    <property type="entry name" value="SAM-dependent_MTases_sf"/>
</dbReference>
<dbReference type="GO" id="GO:0008168">
    <property type="term" value="F:methyltransferase activity"/>
    <property type="evidence" value="ECO:0007669"/>
    <property type="project" value="UniProtKB-KW"/>
</dbReference>
<dbReference type="RefSeq" id="WP_389361926.1">
    <property type="nucleotide sequence ID" value="NZ_JBIACK010000007.1"/>
</dbReference>
<dbReference type="InterPro" id="IPR050447">
    <property type="entry name" value="Erg6_SMT_methyltransf"/>
</dbReference>
<evidence type="ECO:0000313" key="2">
    <source>
        <dbReference type="EMBL" id="MFE8701963.1"/>
    </source>
</evidence>
<dbReference type="CDD" id="cd02440">
    <property type="entry name" value="AdoMet_MTases"/>
    <property type="match status" value="1"/>
</dbReference>
<name>A0ABW6KGJ3_9BACI</name>
<dbReference type="EC" id="2.1.1.-" evidence="2"/>
<sequence>MKVTYQDALAYYGISGAHPGGLSLTKKLLQNEKITKNTKILDAGCGTGQTAAYIAKTYSCSVTALDHHPLMIRKAKERFKKEGVPVHLVQGSIEQLPFQNHTFDIILVESVTAFTNIPRSLKEFYRVLKPGGCLVDSEMTAEVIFNQKDKETIMSVYGISNILTEQQWLQALRDAGFKAPNVLDGSTVFEEMMKNSPQSDAPNMMEPVPPHPQYEEVMFEHGSIIALYGQKLGYRVIRSVK</sequence>
<keyword evidence="2" id="KW-0489">Methyltransferase</keyword>
<dbReference type="PANTHER" id="PTHR44068">
    <property type="entry name" value="ZGC:194242"/>
    <property type="match status" value="1"/>
</dbReference>
<gene>
    <name evidence="2" type="ORF">ACFYKX_15280</name>
</gene>
<evidence type="ECO:0000259" key="1">
    <source>
        <dbReference type="Pfam" id="PF13649"/>
    </source>
</evidence>
<feature type="domain" description="Methyltransferase" evidence="1">
    <location>
        <begin position="40"/>
        <end position="132"/>
    </location>
</feature>
<protein>
    <submittedName>
        <fullName evidence="2">Class I SAM-dependent methyltransferase</fullName>
        <ecNumber evidence="2">2.1.1.-</ecNumber>
    </submittedName>
</protein>
<comment type="caution">
    <text evidence="2">The sequence shown here is derived from an EMBL/GenBank/DDBJ whole genome shotgun (WGS) entry which is preliminary data.</text>
</comment>
<reference evidence="2 3" key="1">
    <citation type="submission" date="2024-08" db="EMBL/GenBank/DDBJ databases">
        <title>Two novel Cytobacillus novel species.</title>
        <authorList>
            <person name="Liu G."/>
        </authorList>
    </citation>
    <scope>NUCLEOTIDE SEQUENCE [LARGE SCALE GENOMIC DNA]</scope>
    <source>
        <strain evidence="2 3">FJAT-54145</strain>
    </source>
</reference>
<keyword evidence="3" id="KW-1185">Reference proteome</keyword>
<dbReference type="Proteomes" id="UP001601059">
    <property type="component" value="Unassembled WGS sequence"/>
</dbReference>
<dbReference type="InterPro" id="IPR041698">
    <property type="entry name" value="Methyltransf_25"/>
</dbReference>
<dbReference type="SUPFAM" id="SSF53335">
    <property type="entry name" value="S-adenosyl-L-methionine-dependent methyltransferases"/>
    <property type="match status" value="1"/>
</dbReference>
<organism evidence="2 3">
    <name type="scientific">Cytobacillus spartinae</name>
    <dbReference type="NCBI Taxonomy" id="3299023"/>
    <lineage>
        <taxon>Bacteria</taxon>
        <taxon>Bacillati</taxon>
        <taxon>Bacillota</taxon>
        <taxon>Bacilli</taxon>
        <taxon>Bacillales</taxon>
        <taxon>Bacillaceae</taxon>
        <taxon>Cytobacillus</taxon>
    </lineage>
</organism>
<accession>A0ABW6KGJ3</accession>
<dbReference type="EMBL" id="JBIACK010000007">
    <property type="protein sequence ID" value="MFE8701963.1"/>
    <property type="molecule type" value="Genomic_DNA"/>
</dbReference>
<evidence type="ECO:0000313" key="3">
    <source>
        <dbReference type="Proteomes" id="UP001601059"/>
    </source>
</evidence>
<dbReference type="Pfam" id="PF13649">
    <property type="entry name" value="Methyltransf_25"/>
    <property type="match status" value="1"/>
</dbReference>
<keyword evidence="2" id="KW-0808">Transferase</keyword>
<dbReference type="Gene3D" id="3.40.50.150">
    <property type="entry name" value="Vaccinia Virus protein VP39"/>
    <property type="match status" value="1"/>
</dbReference>
<proteinExistence type="predicted"/>